<dbReference type="AlphaFoldDB" id="A0A1Y6D2B0"/>
<evidence type="ECO:0008006" key="5">
    <source>
        <dbReference type="Google" id="ProtNLM"/>
    </source>
</evidence>
<evidence type="ECO:0000256" key="1">
    <source>
        <dbReference type="SAM" id="Coils"/>
    </source>
</evidence>
<evidence type="ECO:0000256" key="2">
    <source>
        <dbReference type="SAM" id="SignalP"/>
    </source>
</evidence>
<protein>
    <recommendedName>
        <fullName evidence="5">Lipoprotein</fullName>
    </recommendedName>
</protein>
<feature type="signal peptide" evidence="2">
    <location>
        <begin position="1"/>
        <end position="24"/>
    </location>
</feature>
<accession>A0A1Y6D2B0</accession>
<keyword evidence="1" id="KW-0175">Coiled coil</keyword>
<keyword evidence="2" id="KW-0732">Signal</keyword>
<sequence length="121" mass="13458">MNTLSTLKTALILLLTLGFLAGCAQPNPHPMDMTAAVQSAKTPTDHLALANHYQQAAQDAQAQVEEHKKLLAEYQAKSYLYGKQAATWQAHCQALIYHYQQIVDANRQMADMHRKMAEAAH</sequence>
<proteinExistence type="predicted"/>
<name>A0A1Y6D2B0_9GAMM</name>
<dbReference type="EMBL" id="FXAM01000001">
    <property type="protein sequence ID" value="SMF95003.1"/>
    <property type="molecule type" value="Genomic_DNA"/>
</dbReference>
<dbReference type="STRING" id="1760988.SAMN02949497_2343"/>
<dbReference type="OrthoDB" id="8562383at2"/>
<feature type="chain" id="PRO_5013368753" description="Lipoprotein" evidence="2">
    <location>
        <begin position="25"/>
        <end position="121"/>
    </location>
</feature>
<gene>
    <name evidence="3" type="ORF">SAMN02949497_2343</name>
</gene>
<organism evidence="3 4">
    <name type="scientific">Methylomagnum ishizawai</name>
    <dbReference type="NCBI Taxonomy" id="1760988"/>
    <lineage>
        <taxon>Bacteria</taxon>
        <taxon>Pseudomonadati</taxon>
        <taxon>Pseudomonadota</taxon>
        <taxon>Gammaproteobacteria</taxon>
        <taxon>Methylococcales</taxon>
        <taxon>Methylococcaceae</taxon>
        <taxon>Methylomagnum</taxon>
    </lineage>
</organism>
<evidence type="ECO:0000313" key="3">
    <source>
        <dbReference type="EMBL" id="SMF95003.1"/>
    </source>
</evidence>
<feature type="coiled-coil region" evidence="1">
    <location>
        <begin position="50"/>
        <end position="77"/>
    </location>
</feature>
<keyword evidence="4" id="KW-1185">Reference proteome</keyword>
<dbReference type="Proteomes" id="UP000192923">
    <property type="component" value="Unassembled WGS sequence"/>
</dbReference>
<reference evidence="3 4" key="1">
    <citation type="submission" date="2016-12" db="EMBL/GenBank/DDBJ databases">
        <authorList>
            <person name="Song W.-J."/>
            <person name="Kurnit D.M."/>
        </authorList>
    </citation>
    <scope>NUCLEOTIDE SEQUENCE [LARGE SCALE GENOMIC DNA]</scope>
    <source>
        <strain evidence="3 4">175</strain>
    </source>
</reference>
<evidence type="ECO:0000313" key="4">
    <source>
        <dbReference type="Proteomes" id="UP000192923"/>
    </source>
</evidence>
<dbReference type="RefSeq" id="WP_085212863.1">
    <property type="nucleotide sequence ID" value="NZ_FXAM01000001.1"/>
</dbReference>